<gene>
    <name evidence="1" type="ORF">SPARVUS_LOCUS9196870</name>
</gene>
<organism evidence="1 2">
    <name type="scientific">Staurois parvus</name>
    <dbReference type="NCBI Taxonomy" id="386267"/>
    <lineage>
        <taxon>Eukaryota</taxon>
        <taxon>Metazoa</taxon>
        <taxon>Chordata</taxon>
        <taxon>Craniata</taxon>
        <taxon>Vertebrata</taxon>
        <taxon>Euteleostomi</taxon>
        <taxon>Amphibia</taxon>
        <taxon>Batrachia</taxon>
        <taxon>Anura</taxon>
        <taxon>Neobatrachia</taxon>
        <taxon>Ranoidea</taxon>
        <taxon>Ranidae</taxon>
        <taxon>Staurois</taxon>
    </lineage>
</organism>
<feature type="non-terminal residue" evidence="1">
    <location>
        <position position="35"/>
    </location>
</feature>
<keyword evidence="2" id="KW-1185">Reference proteome</keyword>
<evidence type="ECO:0000313" key="2">
    <source>
        <dbReference type="Proteomes" id="UP001162483"/>
    </source>
</evidence>
<dbReference type="EMBL" id="CATNWA010015133">
    <property type="protein sequence ID" value="CAI9579864.1"/>
    <property type="molecule type" value="Genomic_DNA"/>
</dbReference>
<protein>
    <submittedName>
        <fullName evidence="1">Uncharacterized protein</fullName>
    </submittedName>
</protein>
<dbReference type="Proteomes" id="UP001162483">
    <property type="component" value="Unassembled WGS sequence"/>
</dbReference>
<comment type="caution">
    <text evidence="1">The sequence shown here is derived from an EMBL/GenBank/DDBJ whole genome shotgun (WGS) entry which is preliminary data.</text>
</comment>
<evidence type="ECO:0000313" key="1">
    <source>
        <dbReference type="EMBL" id="CAI9579864.1"/>
    </source>
</evidence>
<name>A0ABN9E512_9NEOB</name>
<proteinExistence type="predicted"/>
<reference evidence="1" key="1">
    <citation type="submission" date="2023-05" db="EMBL/GenBank/DDBJ databases">
        <authorList>
            <person name="Stuckert A."/>
        </authorList>
    </citation>
    <scope>NUCLEOTIDE SEQUENCE</scope>
</reference>
<sequence>MPHSSTHLSHQCHISVPIKAAFQCQSVLPVRAAYQ</sequence>
<accession>A0ABN9E512</accession>